<sequence length="45" mass="4843">MRLLCISNGHGEDLIAVKILQALQGMVPHLQMAALPIVGEGGQYR</sequence>
<proteinExistence type="predicted"/>
<evidence type="ECO:0000313" key="1">
    <source>
        <dbReference type="EMBL" id="MBE9070879.1"/>
    </source>
</evidence>
<dbReference type="EMBL" id="JADEXP010000571">
    <property type="protein sequence ID" value="MBE9070879.1"/>
    <property type="molecule type" value="Genomic_DNA"/>
</dbReference>
<gene>
    <name evidence="1" type="ORF">IQ260_30030</name>
</gene>
<dbReference type="PANTHER" id="PTHR39517">
    <property type="entry name" value="SLL0192 PROTEIN"/>
    <property type="match status" value="1"/>
</dbReference>
<dbReference type="InterPro" id="IPR019994">
    <property type="entry name" value="Lipid-A-disac_synthase-rel_put"/>
</dbReference>
<name>A0A929A0F4_LEPEC</name>
<evidence type="ECO:0000313" key="2">
    <source>
        <dbReference type="Proteomes" id="UP000615026"/>
    </source>
</evidence>
<feature type="non-terminal residue" evidence="1">
    <location>
        <position position="45"/>
    </location>
</feature>
<organism evidence="1 2">
    <name type="scientific">Leptolyngbya cf. ectocarpi LEGE 11479</name>
    <dbReference type="NCBI Taxonomy" id="1828722"/>
    <lineage>
        <taxon>Bacteria</taxon>
        <taxon>Bacillati</taxon>
        <taxon>Cyanobacteriota</taxon>
        <taxon>Cyanophyceae</taxon>
        <taxon>Leptolyngbyales</taxon>
        <taxon>Leptolyngbyaceae</taxon>
        <taxon>Leptolyngbya group</taxon>
        <taxon>Leptolyngbya</taxon>
    </lineage>
</organism>
<protein>
    <submittedName>
        <fullName evidence="1">Uncharacterized protein</fullName>
    </submittedName>
</protein>
<dbReference type="Proteomes" id="UP000615026">
    <property type="component" value="Unassembled WGS sequence"/>
</dbReference>
<accession>A0A929A0F4</accession>
<comment type="caution">
    <text evidence="1">The sequence shown here is derived from an EMBL/GenBank/DDBJ whole genome shotgun (WGS) entry which is preliminary data.</text>
</comment>
<keyword evidence="2" id="KW-1185">Reference proteome</keyword>
<dbReference type="AlphaFoldDB" id="A0A929A0F4"/>
<dbReference type="PANTHER" id="PTHR39517:SF1">
    <property type="entry name" value="LIPID-A-DISACCHARIDE SYNTHASE"/>
    <property type="match status" value="1"/>
</dbReference>
<reference evidence="1" key="1">
    <citation type="submission" date="2020-10" db="EMBL/GenBank/DDBJ databases">
        <authorList>
            <person name="Castelo-Branco R."/>
            <person name="Eusebio N."/>
            <person name="Adriana R."/>
            <person name="Vieira A."/>
            <person name="Brugerolle De Fraissinette N."/>
            <person name="Rezende De Castro R."/>
            <person name="Schneider M.P."/>
            <person name="Vasconcelos V."/>
            <person name="Leao P.N."/>
        </authorList>
    </citation>
    <scope>NUCLEOTIDE SEQUENCE</scope>
    <source>
        <strain evidence="1">LEGE 11479</strain>
    </source>
</reference>